<feature type="domain" description="Plasmodium host cell traversal SPECT1" evidence="1">
    <location>
        <begin position="69"/>
        <end position="246"/>
    </location>
</feature>
<evidence type="ECO:0000313" key="3">
    <source>
        <dbReference type="Proteomes" id="UP000507536"/>
    </source>
</evidence>
<gene>
    <name evidence="2" type="primary">SPECT1</name>
    <name evidence="2" type="ORF">PCHDS_000411500</name>
</gene>
<proteinExistence type="predicted"/>
<name>A0A1C6XY26_PLACE</name>
<evidence type="ECO:0000313" key="2">
    <source>
        <dbReference type="EMBL" id="SCM11162.1"/>
    </source>
</evidence>
<reference evidence="2 3" key="1">
    <citation type="submission" date="2016-08" db="EMBL/GenBank/DDBJ databases">
        <authorList>
            <consortium name="Pathogen Informatics"/>
        </authorList>
    </citation>
    <scope>NUCLEOTIDE SEQUENCE [LARGE SCALE GENOMIC DNA]</scope>
    <source>
        <strain evidence="2 3">DS</strain>
    </source>
</reference>
<dbReference type="Proteomes" id="UP000507536">
    <property type="component" value="Chromosome 13"/>
</dbReference>
<organism evidence="2 3">
    <name type="scientific">Plasmodium chabaudi adami</name>
    <dbReference type="NCBI Taxonomy" id="5826"/>
    <lineage>
        <taxon>Eukaryota</taxon>
        <taxon>Sar</taxon>
        <taxon>Alveolata</taxon>
        <taxon>Apicomplexa</taxon>
        <taxon>Aconoidasida</taxon>
        <taxon>Haemosporida</taxon>
        <taxon>Plasmodiidae</taxon>
        <taxon>Plasmodium</taxon>
        <taxon>Plasmodium (Vinckeia)</taxon>
    </lineage>
</organism>
<accession>A0A1C6XY26</accession>
<sequence>MKILTTILVLFIILKCVLSFNLRVFFIIIFFLFLGIGPKGKSIYLDKDTKKESNIDQSKNKIFEEFDKISDDFSDDINAIKQTIKDLFLDVEGSFEDTSDDVVKLLSKYSFVPEEKLNIIDGILRSFIENSKTHIFNSPNAYINTQKEKIKNVCDFTLKKLNSLIQINELNKNHIILKYGKGEAKKGVLESIRNNDNISKNLKSELLKYENVSNQNIRISELIDFITPIYEDFIKKLVDLINDLQIKLNKIPK</sequence>
<dbReference type="InterPro" id="IPR040897">
    <property type="entry name" value="SPECT1"/>
</dbReference>
<dbReference type="Pfam" id="PF18680">
    <property type="entry name" value="SPECT1"/>
    <property type="match status" value="1"/>
</dbReference>
<protein>
    <submittedName>
        <fullName evidence="2">Sporozoite protein essential for cell traversal, putative</fullName>
    </submittedName>
</protein>
<dbReference type="AlphaFoldDB" id="A0A1C6XY26"/>
<evidence type="ECO:0000259" key="1">
    <source>
        <dbReference type="Pfam" id="PF18680"/>
    </source>
</evidence>
<dbReference type="EMBL" id="LT608193">
    <property type="protein sequence ID" value="SCM11162.1"/>
    <property type="molecule type" value="Genomic_DNA"/>
</dbReference>